<proteinExistence type="inferred from homology"/>
<evidence type="ECO:0000256" key="14">
    <source>
        <dbReference type="PIRSR" id="PIRSR002811-1"/>
    </source>
</evidence>
<dbReference type="SUPFAM" id="SSF57783">
    <property type="entry name" value="Zinc beta-ribbon"/>
    <property type="match status" value="1"/>
</dbReference>
<evidence type="ECO:0000256" key="6">
    <source>
        <dbReference type="ARBA" id="ARBA00022723"/>
    </source>
</evidence>
<dbReference type="Gene3D" id="1.10.860.10">
    <property type="entry name" value="DNAb Helicase, Chain A"/>
    <property type="match status" value="1"/>
</dbReference>
<dbReference type="InterPro" id="IPR050219">
    <property type="entry name" value="DnaG_primase"/>
</dbReference>
<evidence type="ECO:0000256" key="13">
    <source>
        <dbReference type="PIRNR" id="PIRNR002811"/>
    </source>
</evidence>
<dbReference type="CDD" id="cd03364">
    <property type="entry name" value="TOPRIM_DnaG_primases"/>
    <property type="match status" value="1"/>
</dbReference>
<dbReference type="GO" id="GO:0003677">
    <property type="term" value="F:DNA binding"/>
    <property type="evidence" value="ECO:0007669"/>
    <property type="project" value="UniProtKB-KW"/>
</dbReference>
<dbReference type="InterPro" id="IPR016136">
    <property type="entry name" value="DNA_helicase_N/primase_C"/>
</dbReference>
<dbReference type="Gene3D" id="3.40.1360.10">
    <property type="match status" value="1"/>
</dbReference>
<dbReference type="GO" id="GO:0006269">
    <property type="term" value="P:DNA replication, synthesis of primer"/>
    <property type="evidence" value="ECO:0007669"/>
    <property type="project" value="UniProtKB-UniRule"/>
</dbReference>
<dbReference type="InterPro" id="IPR034151">
    <property type="entry name" value="TOPRIM_DnaG_bac"/>
</dbReference>
<evidence type="ECO:0000256" key="8">
    <source>
        <dbReference type="ARBA" id="ARBA00022833"/>
    </source>
</evidence>
<dbReference type="PROSITE" id="PS50880">
    <property type="entry name" value="TOPRIM"/>
    <property type="match status" value="1"/>
</dbReference>
<dbReference type="GO" id="GO:1990077">
    <property type="term" value="C:primosome complex"/>
    <property type="evidence" value="ECO:0007669"/>
    <property type="project" value="UniProtKB-KW"/>
</dbReference>
<dbReference type="InterPro" id="IPR002694">
    <property type="entry name" value="Znf_CHC2"/>
</dbReference>
<evidence type="ECO:0000256" key="2">
    <source>
        <dbReference type="ARBA" id="ARBA00022515"/>
    </source>
</evidence>
<keyword evidence="4 12" id="KW-0548">Nucleotidyltransferase</keyword>
<dbReference type="GO" id="GO:0003899">
    <property type="term" value="F:DNA-directed RNA polymerase activity"/>
    <property type="evidence" value="ECO:0007669"/>
    <property type="project" value="UniProtKB-UniRule"/>
</dbReference>
<comment type="catalytic activity">
    <reaction evidence="12">
        <text>ssDNA + n NTP = ssDNA/pppN(pN)n-1 hybrid + (n-1) diphosphate.</text>
        <dbReference type="EC" id="2.7.7.101"/>
    </reaction>
</comment>
<keyword evidence="8 12" id="KW-0862">Zinc</keyword>
<dbReference type="InterPro" id="IPR030846">
    <property type="entry name" value="DnaG_bac"/>
</dbReference>
<evidence type="ECO:0000256" key="12">
    <source>
        <dbReference type="HAMAP-Rule" id="MF_00974"/>
    </source>
</evidence>
<evidence type="ECO:0000256" key="3">
    <source>
        <dbReference type="ARBA" id="ARBA00022679"/>
    </source>
</evidence>
<feature type="domain" description="Toprim" evidence="15">
    <location>
        <begin position="266"/>
        <end position="347"/>
    </location>
</feature>
<dbReference type="Gene3D" id="3.90.580.10">
    <property type="entry name" value="Zinc finger, CHC2-type domain"/>
    <property type="match status" value="1"/>
</dbReference>
<dbReference type="SUPFAM" id="SSF56731">
    <property type="entry name" value="DNA primase core"/>
    <property type="match status" value="1"/>
</dbReference>
<dbReference type="GO" id="GO:0000428">
    <property type="term" value="C:DNA-directed RNA polymerase complex"/>
    <property type="evidence" value="ECO:0007669"/>
    <property type="project" value="UniProtKB-KW"/>
</dbReference>
<evidence type="ECO:0000256" key="11">
    <source>
        <dbReference type="ARBA" id="ARBA00023163"/>
    </source>
</evidence>
<dbReference type="FunFam" id="3.90.580.10:FF:000001">
    <property type="entry name" value="DNA primase"/>
    <property type="match status" value="1"/>
</dbReference>
<evidence type="ECO:0000313" key="17">
    <source>
        <dbReference type="Proteomes" id="UP000284822"/>
    </source>
</evidence>
<dbReference type="Gene3D" id="3.90.980.10">
    <property type="entry name" value="DNA primase, catalytic core, N-terminal domain"/>
    <property type="match status" value="1"/>
</dbReference>
<dbReference type="NCBIfam" id="TIGR01391">
    <property type="entry name" value="dnaG"/>
    <property type="match status" value="1"/>
</dbReference>
<dbReference type="SMART" id="SM00493">
    <property type="entry name" value="TOPRIM"/>
    <property type="match status" value="1"/>
</dbReference>
<keyword evidence="5 12" id="KW-0235">DNA replication</keyword>
<evidence type="ECO:0000256" key="9">
    <source>
        <dbReference type="ARBA" id="ARBA00022842"/>
    </source>
</evidence>
<dbReference type="Pfam" id="PF08275">
    <property type="entry name" value="DNAG_N"/>
    <property type="match status" value="1"/>
</dbReference>
<comment type="caution">
    <text evidence="16">The sequence shown here is derived from an EMBL/GenBank/DDBJ whole genome shotgun (WGS) entry which is preliminary data.</text>
</comment>
<dbReference type="Proteomes" id="UP000284822">
    <property type="component" value="Unassembled WGS sequence"/>
</dbReference>
<dbReference type="InterPro" id="IPR037068">
    <property type="entry name" value="DNA_primase_core_N_sf"/>
</dbReference>
<keyword evidence="9" id="KW-0460">Magnesium</keyword>
<dbReference type="InterPro" id="IPR006171">
    <property type="entry name" value="TOPRIM_dom"/>
</dbReference>
<comment type="function">
    <text evidence="12 13">RNA polymerase that catalyzes the synthesis of short RNA molecules used as primers for DNA polymerase during DNA replication.</text>
</comment>
<keyword evidence="2 12" id="KW-0639">Primosome</keyword>
<dbReference type="SMART" id="SM00400">
    <property type="entry name" value="ZnF_CHCC"/>
    <property type="match status" value="1"/>
</dbReference>
<dbReference type="Pfam" id="PF10410">
    <property type="entry name" value="DnaB_bind"/>
    <property type="match status" value="1"/>
</dbReference>
<evidence type="ECO:0000256" key="7">
    <source>
        <dbReference type="ARBA" id="ARBA00022771"/>
    </source>
</evidence>
<dbReference type="RefSeq" id="WP_118910882.1">
    <property type="nucleotide sequence ID" value="NZ_QOCS01000014.1"/>
</dbReference>
<dbReference type="Pfam" id="PF01807">
    <property type="entry name" value="Zn_ribbon_DnaG"/>
    <property type="match status" value="1"/>
</dbReference>
<keyword evidence="3 12" id="KW-0808">Transferase</keyword>
<comment type="domain">
    <text evidence="12">Contains an N-terminal zinc-binding domain, a central core domain that contains the primase activity, and a C-terminal DnaB-binding domain.</text>
</comment>
<dbReference type="PIRSF" id="PIRSF002811">
    <property type="entry name" value="DnaG"/>
    <property type="match status" value="1"/>
</dbReference>
<evidence type="ECO:0000256" key="4">
    <source>
        <dbReference type="ARBA" id="ARBA00022695"/>
    </source>
</evidence>
<dbReference type="EMBL" id="QOCS01000014">
    <property type="protein sequence ID" value="RHW46026.1"/>
    <property type="molecule type" value="Genomic_DNA"/>
</dbReference>
<dbReference type="HAMAP" id="MF_00974">
    <property type="entry name" value="DNA_primase_DnaG"/>
    <property type="match status" value="1"/>
</dbReference>
<keyword evidence="10 12" id="KW-0238">DNA-binding</keyword>
<dbReference type="GO" id="GO:0008270">
    <property type="term" value="F:zinc ion binding"/>
    <property type="evidence" value="ECO:0007669"/>
    <property type="project" value="UniProtKB-UniRule"/>
</dbReference>
<evidence type="ECO:0000256" key="10">
    <source>
        <dbReference type="ARBA" id="ARBA00023125"/>
    </source>
</evidence>
<keyword evidence="6 12" id="KW-0479">Metal-binding</keyword>
<dbReference type="FunFam" id="3.90.980.10:FF:000001">
    <property type="entry name" value="DNA primase"/>
    <property type="match status" value="1"/>
</dbReference>
<dbReference type="Gene3D" id="1.20.50.20">
    <property type="entry name" value="DnaG, RNA polymerase domain, helical bundle"/>
    <property type="match status" value="1"/>
</dbReference>
<keyword evidence="11 12" id="KW-0804">Transcription</keyword>
<sequence length="613" mass="69247">MSGKIPEEFIEDVRQKTNIVDVIEPYVQLKKSGRNLFGLCPFHEEKTPSFSVSEEKQIFHCFSCGRGGNVFKFLMEIENLSFPEAVIKVADFSGISLPEDYQAVTVQNSNSQFSLLKQDYQAAQALYHHILLKTTTGEPALKYLQQRQLSLETIKHFQIGYAPKENKTLVSFFQGKNKEYAELNSSGLFSEDDAGNLYDRFRDRVMFPITDQSGNIVAFSGRILTTAKATDQPVAKYLNSPETEIFNKGQTLFNLAAAKKAIREQGEVVLFEGFMDVISAHQAGVVNGVASMGTSLTDQQLYLLNRITKRIVICYDGDTPGIKAAQRALQLLKSTNFDVGVVVIPNGQDPDEFIKAQGAPAFKTLVEHKSLTPTAFMIKYLSQQYDLSNDADKVEFLNGALEYIIQVQSPVEQELYLGQLADQLGISKQAVQKELQDKQKTQKILKPAADYGQPQAVINSQANHDLGYNQLGSVEKSERNLLNIIFHFPEVVGILDKYADFSFVHQQYQDIFDCWLRNSLLQTDLTVAQFVDLVPDNLRELVVTIEMMERPADYSEDEVRDYIDNIRHHEQQQQLQTYQTQIKQAAQIGDAQQELQLTMELIALRKKLESQNS</sequence>
<gene>
    <name evidence="12" type="primary">dnaG</name>
    <name evidence="16" type="ORF">DS832_06650</name>
</gene>
<dbReference type="GO" id="GO:0005737">
    <property type="term" value="C:cytoplasm"/>
    <property type="evidence" value="ECO:0007669"/>
    <property type="project" value="TreeGrafter"/>
</dbReference>
<dbReference type="Pfam" id="PF13155">
    <property type="entry name" value="Toprim_2"/>
    <property type="match status" value="1"/>
</dbReference>
<keyword evidence="1 12" id="KW-0240">DNA-directed RNA polymerase</keyword>
<dbReference type="InterPro" id="IPR019475">
    <property type="entry name" value="DNA_primase_DnaB-bd"/>
</dbReference>
<dbReference type="InterPro" id="IPR013264">
    <property type="entry name" value="DNAG_N"/>
</dbReference>
<dbReference type="AlphaFoldDB" id="A0A3R6YP07"/>
<evidence type="ECO:0000313" key="16">
    <source>
        <dbReference type="EMBL" id="RHW46026.1"/>
    </source>
</evidence>
<accession>A0A3R6YP07</accession>
<protein>
    <recommendedName>
        <fullName evidence="12 13">DNA primase</fullName>
        <ecNumber evidence="12">2.7.7.101</ecNumber>
    </recommendedName>
</protein>
<dbReference type="PANTHER" id="PTHR30313">
    <property type="entry name" value="DNA PRIMASE"/>
    <property type="match status" value="1"/>
</dbReference>
<keyword evidence="7 12" id="KW-0863">Zinc-finger</keyword>
<comment type="similarity">
    <text evidence="12 13">Belongs to the DnaG primase family.</text>
</comment>
<dbReference type="EC" id="2.7.7.101" evidence="12"/>
<comment type="cofactor">
    <cofactor evidence="12 13 14">
        <name>Zn(2+)</name>
        <dbReference type="ChEBI" id="CHEBI:29105"/>
    </cofactor>
    <text evidence="12 13 14">Binds 1 zinc ion per monomer.</text>
</comment>
<feature type="zinc finger region" description="CHC2-type" evidence="12 14">
    <location>
        <begin position="40"/>
        <end position="64"/>
    </location>
</feature>
<comment type="subunit">
    <text evidence="12">Monomer. Interacts with DnaB.</text>
</comment>
<evidence type="ECO:0000259" key="15">
    <source>
        <dbReference type="PROSITE" id="PS50880"/>
    </source>
</evidence>
<evidence type="ECO:0000256" key="5">
    <source>
        <dbReference type="ARBA" id="ARBA00022705"/>
    </source>
</evidence>
<organism evidence="16 17">
    <name type="scientific">Bombilactobacillus bombi</name>
    <dbReference type="NCBI Taxonomy" id="1303590"/>
    <lineage>
        <taxon>Bacteria</taxon>
        <taxon>Bacillati</taxon>
        <taxon>Bacillota</taxon>
        <taxon>Bacilli</taxon>
        <taxon>Lactobacillales</taxon>
        <taxon>Lactobacillaceae</taxon>
        <taxon>Bombilactobacillus</taxon>
    </lineage>
</organism>
<evidence type="ECO:0000256" key="1">
    <source>
        <dbReference type="ARBA" id="ARBA00022478"/>
    </source>
</evidence>
<dbReference type="FunFam" id="3.40.1360.10:FF:000002">
    <property type="entry name" value="DNA primase"/>
    <property type="match status" value="1"/>
</dbReference>
<dbReference type="InterPro" id="IPR036977">
    <property type="entry name" value="DNA_primase_Znf_CHC2"/>
</dbReference>
<dbReference type="PANTHER" id="PTHR30313:SF2">
    <property type="entry name" value="DNA PRIMASE"/>
    <property type="match status" value="1"/>
</dbReference>
<dbReference type="InterPro" id="IPR006295">
    <property type="entry name" value="DNA_primase_DnaG"/>
</dbReference>
<name>A0A3R6YP07_9LACO</name>
<reference evidence="16 17" key="1">
    <citation type="submission" date="2018-07" db="EMBL/GenBank/DDBJ databases">
        <title>Genome sequences of six Lactobacillus spp. isolated from bumble bee guts.</title>
        <authorList>
            <person name="Motta E.V.S."/>
            <person name="Moran N.A."/>
        </authorList>
    </citation>
    <scope>NUCLEOTIDE SEQUENCE [LARGE SCALE GENOMIC DNA]</scope>
    <source>
        <strain evidence="16 17">LV-8.1</strain>
    </source>
</reference>